<evidence type="ECO:0000256" key="3">
    <source>
        <dbReference type="ARBA" id="ARBA00022741"/>
    </source>
</evidence>
<keyword evidence="7" id="KW-0315">Glutamine amidotransferase</keyword>
<dbReference type="GO" id="GO:0005524">
    <property type="term" value="F:ATP binding"/>
    <property type="evidence" value="ECO:0007669"/>
    <property type="project" value="UniProtKB-KW"/>
</dbReference>
<dbReference type="InterPro" id="IPR029062">
    <property type="entry name" value="Class_I_gatase-like"/>
</dbReference>
<keyword evidence="2" id="KW-0436">Ligase</keyword>
<keyword evidence="6" id="KW-0067">ATP-binding</keyword>
<evidence type="ECO:0000256" key="5">
    <source>
        <dbReference type="ARBA" id="ARBA00022801"/>
    </source>
</evidence>
<dbReference type="GO" id="GO:0006189">
    <property type="term" value="P:'de novo' IMP biosynthetic process"/>
    <property type="evidence" value="ECO:0007669"/>
    <property type="project" value="InterPro"/>
</dbReference>
<dbReference type="PANTHER" id="PTHR10099:SF1">
    <property type="entry name" value="PHOSPHORIBOSYLFORMYLGLYCINAMIDINE SYNTHASE"/>
    <property type="match status" value="1"/>
</dbReference>
<comment type="caution">
    <text evidence="8">The sequence shown here is derived from an EMBL/GenBank/DDBJ whole genome shotgun (WGS) entry which is preliminary data.</text>
</comment>
<dbReference type="PANTHER" id="PTHR10099">
    <property type="entry name" value="PHOSPHORIBOSYLFORMYLGLYCINAMIDINE SYNTHASE"/>
    <property type="match status" value="1"/>
</dbReference>
<evidence type="ECO:0000313" key="9">
    <source>
        <dbReference type="Proteomes" id="UP000178235"/>
    </source>
</evidence>
<dbReference type="CDD" id="cd01740">
    <property type="entry name" value="GATase1_FGAR_AT"/>
    <property type="match status" value="1"/>
</dbReference>
<organism evidence="8 9">
    <name type="scientific">Candidatus Nomurabacteria bacterium RIFCSPHIGHO2_01_FULL_42_15</name>
    <dbReference type="NCBI Taxonomy" id="1801742"/>
    <lineage>
        <taxon>Bacteria</taxon>
        <taxon>Candidatus Nomuraibacteriota</taxon>
    </lineage>
</organism>
<reference evidence="8 9" key="1">
    <citation type="journal article" date="2016" name="Nat. Commun.">
        <title>Thousands of microbial genomes shed light on interconnected biogeochemical processes in an aquifer system.</title>
        <authorList>
            <person name="Anantharaman K."/>
            <person name="Brown C.T."/>
            <person name="Hug L.A."/>
            <person name="Sharon I."/>
            <person name="Castelle C.J."/>
            <person name="Probst A.J."/>
            <person name="Thomas B.C."/>
            <person name="Singh A."/>
            <person name="Wilkins M.J."/>
            <person name="Karaoz U."/>
            <person name="Brodie E.L."/>
            <person name="Williams K.H."/>
            <person name="Hubbard S.S."/>
            <person name="Banfield J.F."/>
        </authorList>
    </citation>
    <scope>NUCLEOTIDE SEQUENCE [LARGE SCALE GENOMIC DNA]</scope>
</reference>
<gene>
    <name evidence="8" type="ORF">A2738_01480</name>
</gene>
<dbReference type="GO" id="GO:0016787">
    <property type="term" value="F:hydrolase activity"/>
    <property type="evidence" value="ECO:0007669"/>
    <property type="project" value="UniProtKB-KW"/>
</dbReference>
<dbReference type="PIRSF" id="PIRSF001586">
    <property type="entry name" value="FGAM_synth_I"/>
    <property type="match status" value="1"/>
</dbReference>
<name>A0A1F6VG32_9BACT</name>
<dbReference type="GO" id="GO:0005737">
    <property type="term" value="C:cytoplasm"/>
    <property type="evidence" value="ECO:0007669"/>
    <property type="project" value="TreeGrafter"/>
</dbReference>
<dbReference type="SMART" id="SM01211">
    <property type="entry name" value="GATase_5"/>
    <property type="match status" value="1"/>
</dbReference>
<dbReference type="GO" id="GO:0004642">
    <property type="term" value="F:phosphoribosylformylglycinamidine synthase activity"/>
    <property type="evidence" value="ECO:0007669"/>
    <property type="project" value="InterPro"/>
</dbReference>
<evidence type="ECO:0000256" key="6">
    <source>
        <dbReference type="ARBA" id="ARBA00022840"/>
    </source>
</evidence>
<dbReference type="EMBL" id="MFTS01000003">
    <property type="protein sequence ID" value="OGI68535.1"/>
    <property type="molecule type" value="Genomic_DNA"/>
</dbReference>
<evidence type="ECO:0000256" key="7">
    <source>
        <dbReference type="ARBA" id="ARBA00022962"/>
    </source>
</evidence>
<dbReference type="PROSITE" id="PS51273">
    <property type="entry name" value="GATASE_TYPE_1"/>
    <property type="match status" value="1"/>
</dbReference>
<keyword evidence="5" id="KW-0378">Hydrolase</keyword>
<evidence type="ECO:0000256" key="2">
    <source>
        <dbReference type="ARBA" id="ARBA00022598"/>
    </source>
</evidence>
<proteinExistence type="predicted"/>
<evidence type="ECO:0000256" key="4">
    <source>
        <dbReference type="ARBA" id="ARBA00022755"/>
    </source>
</evidence>
<dbReference type="Gene3D" id="3.40.50.880">
    <property type="match status" value="1"/>
</dbReference>
<dbReference type="AlphaFoldDB" id="A0A1F6VG32"/>
<protein>
    <submittedName>
        <fullName evidence="8">Uncharacterized protein</fullName>
    </submittedName>
</protein>
<keyword evidence="4" id="KW-0658">Purine biosynthesis</keyword>
<dbReference type="Pfam" id="PF13507">
    <property type="entry name" value="GATase_5"/>
    <property type="match status" value="1"/>
</dbReference>
<accession>A0A1F6VG32</accession>
<keyword evidence="1" id="KW-0963">Cytoplasm</keyword>
<evidence type="ECO:0000256" key="1">
    <source>
        <dbReference type="ARBA" id="ARBA00022490"/>
    </source>
</evidence>
<dbReference type="SUPFAM" id="SSF52317">
    <property type="entry name" value="Class I glutamine amidotransferase-like"/>
    <property type="match status" value="1"/>
</dbReference>
<evidence type="ECO:0000313" key="8">
    <source>
        <dbReference type="EMBL" id="OGI68535.1"/>
    </source>
</evidence>
<dbReference type="Proteomes" id="UP000178235">
    <property type="component" value="Unassembled WGS sequence"/>
</dbReference>
<dbReference type="InterPro" id="IPR010075">
    <property type="entry name" value="PRibForGlyAmidine_synth_PurQ"/>
</dbReference>
<sequence length="278" mass="30563">MKNKKPIHSHSSIPSATKPRIIIMSGYGLNCEEETKFAFESVGGSADIVHINDLIAKPKMLLDYQILVFPGGFSYGDDTGSGKAYANKFKNHLAKELTEFLSRDTLAIGICNGFQIMTNLGVLPGALTYNKNGQYIDRWVDLEIVGRSPWLSGIKKISLPIAHGEGKYVKADEVEIALRYTKGEICNFQNLEYNPNGSEHDIAGVLAYNGRVLGMMPHPERAMFSHQSPMWSHTKTSFLRDGQKNKKISKEGAGLKIFKNAVKYFSAKGGSASGGKTL</sequence>
<keyword evidence="3" id="KW-0547">Nucleotide-binding</keyword>